<organism evidence="1 2">
    <name type="scientific">Mesotoga infera</name>
    <dbReference type="NCBI Taxonomy" id="1236046"/>
    <lineage>
        <taxon>Bacteria</taxon>
        <taxon>Thermotogati</taxon>
        <taxon>Thermotogota</taxon>
        <taxon>Thermotogae</taxon>
        <taxon>Kosmotogales</taxon>
        <taxon>Kosmotogaceae</taxon>
        <taxon>Mesotoga</taxon>
    </lineage>
</organism>
<sequence length="44" mass="4689">MGKGNAWLLVVLISAAAIVNLATTVITSNKLLEEISTVRTDLFT</sequence>
<reference evidence="2" key="1">
    <citation type="journal article" date="2015" name="MBio">
        <title>Genome-Resolved Metagenomic Analysis Reveals Roles for Candidate Phyla and Other Microbial Community Members in Biogeochemical Transformations in Oil Reservoirs.</title>
        <authorList>
            <person name="Hu P."/>
            <person name="Tom L."/>
            <person name="Singh A."/>
            <person name="Thomas B.C."/>
            <person name="Baker B.J."/>
            <person name="Piceno Y.M."/>
            <person name="Andersen G.L."/>
            <person name="Banfield J.F."/>
        </authorList>
    </citation>
    <scope>NUCLEOTIDE SEQUENCE [LARGE SCALE GENOMIC DNA]</scope>
</reference>
<dbReference type="Proteomes" id="UP000055014">
    <property type="component" value="Unassembled WGS sequence"/>
</dbReference>
<evidence type="ECO:0000313" key="2">
    <source>
        <dbReference type="Proteomes" id="UP000055014"/>
    </source>
</evidence>
<dbReference type="AlphaFoldDB" id="A0A117M5Y5"/>
<protein>
    <submittedName>
        <fullName evidence="1">Uncharacterized protein</fullName>
    </submittedName>
</protein>
<evidence type="ECO:0000313" key="1">
    <source>
        <dbReference type="EMBL" id="KUK86167.1"/>
    </source>
</evidence>
<proteinExistence type="predicted"/>
<comment type="caution">
    <text evidence="1">The sequence shown here is derived from an EMBL/GenBank/DDBJ whole genome shotgun (WGS) entry which is preliminary data.</text>
</comment>
<gene>
    <name evidence="1" type="ORF">XE02_1399</name>
</gene>
<feature type="non-terminal residue" evidence="1">
    <location>
        <position position="44"/>
    </location>
</feature>
<dbReference type="EMBL" id="LGGW01000171">
    <property type="protein sequence ID" value="KUK86167.1"/>
    <property type="molecule type" value="Genomic_DNA"/>
</dbReference>
<accession>A0A117M5Y5</accession>
<name>A0A117M5Y5_9BACT</name>